<sequence>MESRTRSHHTILSVLIAYYISVSATNLFIQCDARKHAEKSETQYQKQAQSFIGVQTHLNIDQPSEYSGFEASEASSPFSLPPFDFSSPQNSPPFYVFSPFSPQMPPLTLIPPSSSPERPPAPLLYSPLPPNPPPPHPPTPPVPPHFGPNPPKSGPSPLTYSPPITYPPPPPPPGVSGGPPPGHKKPEFAAWCVAKPTVPDSVMQPALDYACGSGADCKSIQLNGPCYLPNTLLAHASFAFNSYFQKSKLAGGTCDFGGTAMLVTDDPSKA</sequence>
<evidence type="ECO:0000259" key="11">
    <source>
        <dbReference type="SMART" id="SM00768"/>
    </source>
</evidence>
<keyword evidence="5 10" id="KW-0472">Membrane</keyword>
<gene>
    <name evidence="12" type="ORF">TorRG33x02_060730</name>
</gene>
<keyword evidence="10" id="KW-0812">Transmembrane</keyword>
<dbReference type="InterPro" id="IPR044788">
    <property type="entry name" value="X8_dom_prot"/>
</dbReference>
<dbReference type="Proteomes" id="UP000237000">
    <property type="component" value="Unassembled WGS sequence"/>
</dbReference>
<feature type="transmembrane region" description="Helical" evidence="10">
    <location>
        <begin position="12"/>
        <end position="29"/>
    </location>
</feature>
<dbReference type="Gene3D" id="1.20.58.1040">
    <property type="match status" value="1"/>
</dbReference>
<dbReference type="OrthoDB" id="421038at2759"/>
<dbReference type="PRINTS" id="PR01217">
    <property type="entry name" value="PRICHEXTENSN"/>
</dbReference>
<protein>
    <submittedName>
        <fullName evidence="12">X8 domain containing protein</fullName>
    </submittedName>
</protein>
<keyword evidence="4" id="KW-0732">Signal</keyword>
<dbReference type="SMART" id="SM00768">
    <property type="entry name" value="X8"/>
    <property type="match status" value="1"/>
</dbReference>
<evidence type="ECO:0000256" key="4">
    <source>
        <dbReference type="ARBA" id="ARBA00022729"/>
    </source>
</evidence>
<dbReference type="FunFam" id="1.20.58.1040:FF:000001">
    <property type="entry name" value="Glucan endo-1,3-beta-glucosidase 4"/>
    <property type="match status" value="1"/>
</dbReference>
<evidence type="ECO:0000313" key="12">
    <source>
        <dbReference type="EMBL" id="PON98243.1"/>
    </source>
</evidence>
<dbReference type="InParanoid" id="A0A2P5FKF0"/>
<comment type="caution">
    <text evidence="12">The sequence shown here is derived from an EMBL/GenBank/DDBJ whole genome shotgun (WGS) entry which is preliminary data.</text>
</comment>
<evidence type="ECO:0000256" key="2">
    <source>
        <dbReference type="ARBA" id="ARBA00022475"/>
    </source>
</evidence>
<comment type="subcellular location">
    <subcellularLocation>
        <location evidence="1">Cell membrane</location>
        <topology evidence="1">Lipid-anchor</topology>
        <topology evidence="1">GPI-anchor</topology>
    </subcellularLocation>
</comment>
<evidence type="ECO:0000256" key="9">
    <source>
        <dbReference type="SAM" id="MobiDB-lite"/>
    </source>
</evidence>
<keyword evidence="7" id="KW-0325">Glycoprotein</keyword>
<feature type="domain" description="X8" evidence="11">
    <location>
        <begin position="190"/>
        <end position="270"/>
    </location>
</feature>
<feature type="compositionally biased region" description="Pro residues" evidence="9">
    <location>
        <begin position="107"/>
        <end position="154"/>
    </location>
</feature>
<dbReference type="AlphaFoldDB" id="A0A2P5FKF0"/>
<reference evidence="13" key="1">
    <citation type="submission" date="2016-06" db="EMBL/GenBank/DDBJ databases">
        <title>Parallel loss of symbiosis genes in relatives of nitrogen-fixing non-legume Parasponia.</title>
        <authorList>
            <person name="Van Velzen R."/>
            <person name="Holmer R."/>
            <person name="Bu F."/>
            <person name="Rutten L."/>
            <person name="Van Zeijl A."/>
            <person name="Liu W."/>
            <person name="Santuari L."/>
            <person name="Cao Q."/>
            <person name="Sharma T."/>
            <person name="Shen D."/>
            <person name="Roswanjaya Y."/>
            <person name="Wardhani T."/>
            <person name="Kalhor M.S."/>
            <person name="Jansen J."/>
            <person name="Van den Hoogen J."/>
            <person name="Gungor B."/>
            <person name="Hartog M."/>
            <person name="Hontelez J."/>
            <person name="Verver J."/>
            <person name="Yang W.-C."/>
            <person name="Schijlen E."/>
            <person name="Repin R."/>
            <person name="Schilthuizen M."/>
            <person name="Schranz E."/>
            <person name="Heidstra R."/>
            <person name="Miyata K."/>
            <person name="Fedorova E."/>
            <person name="Kohlen W."/>
            <person name="Bisseling T."/>
            <person name="Smit S."/>
            <person name="Geurts R."/>
        </authorList>
    </citation>
    <scope>NUCLEOTIDE SEQUENCE [LARGE SCALE GENOMIC DNA]</scope>
    <source>
        <strain evidence="13">cv. RG33-2</strain>
    </source>
</reference>
<feature type="region of interest" description="Disordered" evidence="9">
    <location>
        <begin position="107"/>
        <end position="182"/>
    </location>
</feature>
<keyword evidence="8" id="KW-0449">Lipoprotein</keyword>
<proteinExistence type="predicted"/>
<keyword evidence="13" id="KW-1185">Reference proteome</keyword>
<evidence type="ECO:0000256" key="10">
    <source>
        <dbReference type="SAM" id="Phobius"/>
    </source>
</evidence>
<evidence type="ECO:0000256" key="1">
    <source>
        <dbReference type="ARBA" id="ARBA00004609"/>
    </source>
</evidence>
<evidence type="ECO:0000256" key="5">
    <source>
        <dbReference type="ARBA" id="ARBA00023136"/>
    </source>
</evidence>
<name>A0A2P5FKF0_TREOI</name>
<feature type="compositionally biased region" description="Pro residues" evidence="9">
    <location>
        <begin position="164"/>
        <end position="181"/>
    </location>
</feature>
<dbReference type="PANTHER" id="PTHR31044">
    <property type="entry name" value="BETA-1,3 GLUCANASE"/>
    <property type="match status" value="1"/>
</dbReference>
<dbReference type="InterPro" id="IPR012946">
    <property type="entry name" value="X8"/>
</dbReference>
<dbReference type="GO" id="GO:0098552">
    <property type="term" value="C:side of membrane"/>
    <property type="evidence" value="ECO:0007669"/>
    <property type="project" value="UniProtKB-KW"/>
</dbReference>
<evidence type="ECO:0000256" key="8">
    <source>
        <dbReference type="ARBA" id="ARBA00023288"/>
    </source>
</evidence>
<dbReference type="PANTHER" id="PTHR31044:SF118">
    <property type="entry name" value="MAJOR POLLEN ALLERGEN OLE E 10-LIKE"/>
    <property type="match status" value="1"/>
</dbReference>
<organism evidence="12 13">
    <name type="scientific">Trema orientale</name>
    <name type="common">Charcoal tree</name>
    <name type="synonym">Celtis orientalis</name>
    <dbReference type="NCBI Taxonomy" id="63057"/>
    <lineage>
        <taxon>Eukaryota</taxon>
        <taxon>Viridiplantae</taxon>
        <taxon>Streptophyta</taxon>
        <taxon>Embryophyta</taxon>
        <taxon>Tracheophyta</taxon>
        <taxon>Spermatophyta</taxon>
        <taxon>Magnoliopsida</taxon>
        <taxon>eudicotyledons</taxon>
        <taxon>Gunneridae</taxon>
        <taxon>Pentapetalae</taxon>
        <taxon>rosids</taxon>
        <taxon>fabids</taxon>
        <taxon>Rosales</taxon>
        <taxon>Cannabaceae</taxon>
        <taxon>Trema</taxon>
    </lineage>
</organism>
<evidence type="ECO:0000313" key="13">
    <source>
        <dbReference type="Proteomes" id="UP000237000"/>
    </source>
</evidence>
<dbReference type="Pfam" id="PF07983">
    <property type="entry name" value="X8"/>
    <property type="match status" value="1"/>
</dbReference>
<dbReference type="GO" id="GO:0009506">
    <property type="term" value="C:plasmodesma"/>
    <property type="evidence" value="ECO:0007669"/>
    <property type="project" value="UniProtKB-ARBA"/>
</dbReference>
<dbReference type="GO" id="GO:0005886">
    <property type="term" value="C:plasma membrane"/>
    <property type="evidence" value="ECO:0007669"/>
    <property type="project" value="UniProtKB-SubCell"/>
</dbReference>
<keyword evidence="3" id="KW-0336">GPI-anchor</keyword>
<dbReference type="EMBL" id="JXTC01000026">
    <property type="protein sequence ID" value="PON98243.1"/>
    <property type="molecule type" value="Genomic_DNA"/>
</dbReference>
<keyword evidence="6" id="KW-1015">Disulfide bond</keyword>
<evidence type="ECO:0000256" key="6">
    <source>
        <dbReference type="ARBA" id="ARBA00023157"/>
    </source>
</evidence>
<keyword evidence="2" id="KW-1003">Cell membrane</keyword>
<evidence type="ECO:0000256" key="3">
    <source>
        <dbReference type="ARBA" id="ARBA00022622"/>
    </source>
</evidence>
<keyword evidence="10" id="KW-1133">Transmembrane helix</keyword>
<evidence type="ECO:0000256" key="7">
    <source>
        <dbReference type="ARBA" id="ARBA00023180"/>
    </source>
</evidence>
<accession>A0A2P5FKF0</accession>